<reference evidence="1" key="1">
    <citation type="submission" date="2015-10" db="EMBL/GenBank/DDBJ databases">
        <authorList>
            <person name="Regsiter A."/>
            <person name="william w."/>
        </authorList>
    </citation>
    <scope>NUCLEOTIDE SEQUENCE</scope>
    <source>
        <strain evidence="1">Montdore</strain>
    </source>
</reference>
<proteinExistence type="predicted"/>
<dbReference type="EMBL" id="LN891237">
    <property type="protein sequence ID" value="CUS07176.1"/>
    <property type="molecule type" value="Genomic_DNA"/>
</dbReference>
<dbReference type="Proteomes" id="UP001412239">
    <property type="component" value="Unassembled WGS sequence"/>
</dbReference>
<evidence type="ECO:0000313" key="1">
    <source>
        <dbReference type="EMBL" id="CUS07176.1"/>
    </source>
</evidence>
<feature type="non-terminal residue" evidence="1">
    <location>
        <position position="1"/>
    </location>
</feature>
<evidence type="ECO:0000313" key="2">
    <source>
        <dbReference type="Proteomes" id="UP001412239"/>
    </source>
</evidence>
<accession>A0A292PIL3</accession>
<dbReference type="AlphaFoldDB" id="A0A292PIL3"/>
<keyword evidence="2" id="KW-1185">Reference proteome</keyword>
<dbReference type="Pfam" id="PF12520">
    <property type="entry name" value="DUF3723"/>
    <property type="match status" value="1"/>
</dbReference>
<organism evidence="1 2">
    <name type="scientific">Tuber aestivum</name>
    <name type="common">summer truffle</name>
    <dbReference type="NCBI Taxonomy" id="59557"/>
    <lineage>
        <taxon>Eukaryota</taxon>
        <taxon>Fungi</taxon>
        <taxon>Dikarya</taxon>
        <taxon>Ascomycota</taxon>
        <taxon>Pezizomycotina</taxon>
        <taxon>Pezizomycetes</taxon>
        <taxon>Pezizales</taxon>
        <taxon>Tuberaceae</taxon>
        <taxon>Tuber</taxon>
    </lineage>
</organism>
<sequence length="429" mass="49481">MRERHARFKGTARLSITSLRFSENGVRAINQRNIDRLVNIYRVRGCLRREREHRIPALIESSALATALEVSGAVPDTLLGSEDDPPLLVFPEASVECLHGQHRILAASRYLEDNNRWWVVDLYDQGRSLVIALRQYFRDGYADYEQTSDGEIFRKLRLYSRSGQVELERNMWCQLSPSKQRDLKQLLANEPLRTAFDNLLDWPGLWPSMKLGTFHRLLTMRYVWRRICVDRPDIMASTDSKTVDLVQLRAPCASKVDRNHIELGMDSMLLYPAVINIQDRYSIREGICQMRQIPSLFTFFEDLIYLECCSKALRSLFDSSQGTIHESMSQLYTRHSATDCLLPIQLQDGTFRECAGNDIDGQEFGYQQLWLYVMRHFPEMVPATPRKENGIPKPKVKEPDSRTWYGFAALAQHLGFASEQIAALLITDP</sequence>
<protein>
    <submittedName>
        <fullName evidence="1">Uncharacterized protein</fullName>
    </submittedName>
</protein>
<dbReference type="InterPro" id="IPR022198">
    <property type="entry name" value="DUF3723"/>
</dbReference>
<name>A0A292PIL3_9PEZI</name>
<gene>
    <name evidence="1" type="ORF">GSTUAT00008737001</name>
</gene>